<dbReference type="AlphaFoldDB" id="A0A4V2US68"/>
<protein>
    <submittedName>
        <fullName evidence="2">RNA polymerase sigma factor (Sigma-70 family)</fullName>
    </submittedName>
</protein>
<gene>
    <name evidence="2" type="ORF">EDD59_106108</name>
</gene>
<dbReference type="RefSeq" id="WP_013485701.1">
    <property type="nucleotide sequence ID" value="NZ_SLZZ01000006.1"/>
</dbReference>
<dbReference type="SUPFAM" id="SSF88659">
    <property type="entry name" value="Sigma3 and sigma4 domains of RNA polymerase sigma factors"/>
    <property type="match status" value="1"/>
</dbReference>
<dbReference type="GO" id="GO:0003700">
    <property type="term" value="F:DNA-binding transcription factor activity"/>
    <property type="evidence" value="ECO:0007669"/>
    <property type="project" value="InterPro"/>
</dbReference>
<dbReference type="GO" id="GO:0006352">
    <property type="term" value="P:DNA-templated transcription initiation"/>
    <property type="evidence" value="ECO:0007669"/>
    <property type="project" value="InterPro"/>
</dbReference>
<evidence type="ECO:0000259" key="1">
    <source>
        <dbReference type="Pfam" id="PF04545"/>
    </source>
</evidence>
<organism evidence="2 3">
    <name type="scientific">Muricomes intestini</name>
    <dbReference type="NCBI Taxonomy" id="1796634"/>
    <lineage>
        <taxon>Bacteria</taxon>
        <taxon>Bacillati</taxon>
        <taxon>Bacillota</taxon>
        <taxon>Clostridia</taxon>
        <taxon>Lachnospirales</taxon>
        <taxon>Lachnospiraceae</taxon>
        <taxon>Muricomes</taxon>
    </lineage>
</organism>
<proteinExistence type="predicted"/>
<dbReference type="InterPro" id="IPR007630">
    <property type="entry name" value="RNA_pol_sigma70_r4"/>
</dbReference>
<dbReference type="OrthoDB" id="3242975at2"/>
<dbReference type="Pfam" id="PF04545">
    <property type="entry name" value="Sigma70_r4"/>
    <property type="match status" value="1"/>
</dbReference>
<comment type="caution">
    <text evidence="2">The sequence shown here is derived from an EMBL/GenBank/DDBJ whole genome shotgun (WGS) entry which is preliminary data.</text>
</comment>
<keyword evidence="3" id="KW-1185">Reference proteome</keyword>
<dbReference type="Gene3D" id="1.20.140.160">
    <property type="match status" value="1"/>
</dbReference>
<reference evidence="2 3" key="1">
    <citation type="submission" date="2019-03" db="EMBL/GenBank/DDBJ databases">
        <title>Genomic Encyclopedia of Type Strains, Phase IV (KMG-IV): sequencing the most valuable type-strain genomes for metagenomic binning, comparative biology and taxonomic classification.</title>
        <authorList>
            <person name="Goeker M."/>
        </authorList>
    </citation>
    <scope>NUCLEOTIDE SEQUENCE [LARGE SCALE GENOMIC DNA]</scope>
    <source>
        <strain evidence="2 3">DSM 29489</strain>
    </source>
</reference>
<dbReference type="Proteomes" id="UP000295726">
    <property type="component" value="Unassembled WGS sequence"/>
</dbReference>
<name>A0A4V2US68_9FIRM</name>
<accession>A0A4V2US68</accession>
<evidence type="ECO:0000313" key="2">
    <source>
        <dbReference type="EMBL" id="TCS80282.1"/>
    </source>
</evidence>
<evidence type="ECO:0000313" key="3">
    <source>
        <dbReference type="Proteomes" id="UP000295726"/>
    </source>
</evidence>
<dbReference type="InterPro" id="IPR013324">
    <property type="entry name" value="RNA_pol_sigma_r3/r4-like"/>
</dbReference>
<dbReference type="EMBL" id="SLZZ01000006">
    <property type="protein sequence ID" value="TCS80282.1"/>
    <property type="molecule type" value="Genomic_DNA"/>
</dbReference>
<sequence length="137" mass="15980">MTPKQYLNQAKHLDALIHSRLREIDYWREMSTSVSGMRYDGMPRNPNTPSDAHFVTCLHKIDEIQADVEKKVAQLITLRDEINARIDLLADPEEQLVLRYRYIDNCTWEEIASMLNVSLRTVHRIHGSALQNFTMPD</sequence>
<feature type="domain" description="RNA polymerase sigma-70 region 4" evidence="1">
    <location>
        <begin position="91"/>
        <end position="131"/>
    </location>
</feature>